<gene>
    <name evidence="3" type="ORF">H9853_08390</name>
</gene>
<dbReference type="InterPro" id="IPR051199">
    <property type="entry name" value="LPS_LOS_Heptosyltrfase"/>
</dbReference>
<dbReference type="Gene3D" id="3.40.50.2000">
    <property type="entry name" value="Glycogen Phosphorylase B"/>
    <property type="match status" value="2"/>
</dbReference>
<keyword evidence="1" id="KW-0328">Glycosyltransferase</keyword>
<keyword evidence="2" id="KW-0808">Transferase</keyword>
<dbReference type="GO" id="GO:0008713">
    <property type="term" value="F:ADP-heptose-lipopolysaccharide heptosyltransferase activity"/>
    <property type="evidence" value="ECO:0007669"/>
    <property type="project" value="TreeGrafter"/>
</dbReference>
<sequence>MKEQIKNTLIIRFDNLGDLIMLSPAIKIIKEQTRGKVTLLISHQAACVAPLLEGVDEIIVIEIPWIKNSAIQANRFHNFQKTIEAINHKNFDACFIFTVYSQSPLTTALLPWLAEIPIIAAYCRENPYQLITHWIVDEEPFTHIKHELDRNLYLLKQLGFKISSAGLPILKTPPQGRKLENGSPSLKKPYIIIHPGVSETKREYPTVLWKAIIESLLKDNKYHILLTGDQKDKDKYKSLNQIKRENFHSKMGCTNLAQLCSLISNSSGMISVNTGPSHIAMSYNIPIVVLYAETNPQHSPWSSFSKALYFSTPKSKQSKNYIIQTVNQQLYSQLKRPHPTSGEITKTLYKLIEDKKNSFETKSTAQLKT</sequence>
<accession>A0A9D2AZ01</accession>
<dbReference type="Pfam" id="PF01075">
    <property type="entry name" value="Glyco_transf_9"/>
    <property type="match status" value="1"/>
</dbReference>
<organism evidence="3 4">
    <name type="scientific">Candidatus Sphingobacterium stercoripullorum</name>
    <dbReference type="NCBI Taxonomy" id="2838759"/>
    <lineage>
        <taxon>Bacteria</taxon>
        <taxon>Pseudomonadati</taxon>
        <taxon>Bacteroidota</taxon>
        <taxon>Sphingobacteriia</taxon>
        <taxon>Sphingobacteriales</taxon>
        <taxon>Sphingobacteriaceae</taxon>
        <taxon>Sphingobacterium</taxon>
    </lineage>
</organism>
<evidence type="ECO:0000313" key="4">
    <source>
        <dbReference type="Proteomes" id="UP000824156"/>
    </source>
</evidence>
<dbReference type="AlphaFoldDB" id="A0A9D2AZ01"/>
<evidence type="ECO:0000256" key="1">
    <source>
        <dbReference type="ARBA" id="ARBA00022676"/>
    </source>
</evidence>
<protein>
    <submittedName>
        <fullName evidence="3">Glycosyltransferase family 9 protein</fullName>
    </submittedName>
</protein>
<dbReference type="Proteomes" id="UP000824156">
    <property type="component" value="Unassembled WGS sequence"/>
</dbReference>
<proteinExistence type="predicted"/>
<evidence type="ECO:0000313" key="3">
    <source>
        <dbReference type="EMBL" id="HIX55030.1"/>
    </source>
</evidence>
<name>A0A9D2AZ01_9SPHI</name>
<reference evidence="3" key="2">
    <citation type="submission" date="2021-04" db="EMBL/GenBank/DDBJ databases">
        <authorList>
            <person name="Gilroy R."/>
        </authorList>
    </citation>
    <scope>NUCLEOTIDE SEQUENCE</scope>
    <source>
        <strain evidence="3">1719</strain>
    </source>
</reference>
<dbReference type="EMBL" id="DXEZ01000228">
    <property type="protein sequence ID" value="HIX55030.1"/>
    <property type="molecule type" value="Genomic_DNA"/>
</dbReference>
<dbReference type="GO" id="GO:0005829">
    <property type="term" value="C:cytosol"/>
    <property type="evidence" value="ECO:0007669"/>
    <property type="project" value="TreeGrafter"/>
</dbReference>
<dbReference type="SUPFAM" id="SSF53756">
    <property type="entry name" value="UDP-Glycosyltransferase/glycogen phosphorylase"/>
    <property type="match status" value="1"/>
</dbReference>
<reference evidence="3" key="1">
    <citation type="journal article" date="2021" name="PeerJ">
        <title>Extensive microbial diversity within the chicken gut microbiome revealed by metagenomics and culture.</title>
        <authorList>
            <person name="Gilroy R."/>
            <person name="Ravi A."/>
            <person name="Getino M."/>
            <person name="Pursley I."/>
            <person name="Horton D.L."/>
            <person name="Alikhan N.F."/>
            <person name="Baker D."/>
            <person name="Gharbi K."/>
            <person name="Hall N."/>
            <person name="Watson M."/>
            <person name="Adriaenssens E.M."/>
            <person name="Foster-Nyarko E."/>
            <person name="Jarju S."/>
            <person name="Secka A."/>
            <person name="Antonio M."/>
            <person name="Oren A."/>
            <person name="Chaudhuri R.R."/>
            <person name="La Ragione R."/>
            <person name="Hildebrand F."/>
            <person name="Pallen M.J."/>
        </authorList>
    </citation>
    <scope>NUCLEOTIDE SEQUENCE</scope>
    <source>
        <strain evidence="3">1719</strain>
    </source>
</reference>
<evidence type="ECO:0000256" key="2">
    <source>
        <dbReference type="ARBA" id="ARBA00022679"/>
    </source>
</evidence>
<dbReference type="CDD" id="cd03789">
    <property type="entry name" value="GT9_LPS_heptosyltransferase"/>
    <property type="match status" value="1"/>
</dbReference>
<dbReference type="GO" id="GO:0009244">
    <property type="term" value="P:lipopolysaccharide core region biosynthetic process"/>
    <property type="evidence" value="ECO:0007669"/>
    <property type="project" value="TreeGrafter"/>
</dbReference>
<dbReference type="InterPro" id="IPR002201">
    <property type="entry name" value="Glyco_trans_9"/>
</dbReference>
<dbReference type="PANTHER" id="PTHR30160">
    <property type="entry name" value="TETRAACYLDISACCHARIDE 4'-KINASE-RELATED"/>
    <property type="match status" value="1"/>
</dbReference>
<comment type="caution">
    <text evidence="3">The sequence shown here is derived from an EMBL/GenBank/DDBJ whole genome shotgun (WGS) entry which is preliminary data.</text>
</comment>